<accession>A0A291LAW6</accession>
<protein>
    <submittedName>
        <fullName evidence="1">Uncharacterized protein</fullName>
    </submittedName>
</protein>
<reference evidence="1 2" key="1">
    <citation type="submission" date="2017-09" db="EMBL/GenBank/DDBJ databases">
        <title>Phage vB_EcoM_PHB05 against multidrug-resistant shiga toxin-producing Escherichia.</title>
        <authorList>
            <person name="Chen Y."/>
            <person name="Song J."/>
            <person name="Wu B."/>
        </authorList>
    </citation>
    <scope>NUCLEOTIDE SEQUENCE [LARGE SCALE GENOMIC DNA]</scope>
    <source>
        <strain evidence="1">Wastewater</strain>
    </source>
</reference>
<name>A0A291LAW6_9CAUD</name>
<dbReference type="KEGG" id="vg:62611718"/>
<proteinExistence type="predicted"/>
<keyword evidence="2" id="KW-1185">Reference proteome</keyword>
<dbReference type="GeneID" id="62611718"/>
<evidence type="ECO:0000313" key="1">
    <source>
        <dbReference type="EMBL" id="ATI15748.1"/>
    </source>
</evidence>
<sequence length="122" mass="14686">MQENNKVCNMKSSPYLLQFYEWWLEQEDTNFSKKHYGLCTCLVDFLYNIAWIKDVENVANLQASVREEMKEQFKKAGLNHLHPFNTDFSHYFTETELGIAHLNKERVQWVIDRIRDMEKYNG</sequence>
<organism evidence="1 2">
    <name type="scientific">Escherichia phage vB_EcoM_PHB05</name>
    <dbReference type="NCBI Taxonomy" id="2041347"/>
    <lineage>
        <taxon>Viruses</taxon>
        <taxon>Duplodnaviria</taxon>
        <taxon>Heunggongvirae</taxon>
        <taxon>Uroviricota</taxon>
        <taxon>Caudoviricetes</taxon>
        <taxon>Stephanstirmvirinae</taxon>
        <taxon>Justusliebigvirus</taxon>
        <taxon>Justusliebigvirus PHB05</taxon>
    </lineage>
</organism>
<dbReference type="RefSeq" id="YP_009984374.1">
    <property type="nucleotide sequence ID" value="NC_052652.1"/>
</dbReference>
<evidence type="ECO:0000313" key="2">
    <source>
        <dbReference type="Proteomes" id="UP000230824"/>
    </source>
</evidence>
<dbReference type="EMBL" id="MF805809">
    <property type="protein sequence ID" value="ATI15748.1"/>
    <property type="molecule type" value="Genomic_DNA"/>
</dbReference>
<dbReference type="Proteomes" id="UP000230824">
    <property type="component" value="Segment"/>
</dbReference>